<evidence type="ECO:0000256" key="1">
    <source>
        <dbReference type="SAM" id="SignalP"/>
    </source>
</evidence>
<evidence type="ECO:0000313" key="3">
    <source>
        <dbReference type="Proteomes" id="UP000389128"/>
    </source>
</evidence>
<dbReference type="OrthoDB" id="6751304at2"/>
<protein>
    <submittedName>
        <fullName evidence="2">DUF1329 domain-containing protein</fullName>
    </submittedName>
</protein>
<dbReference type="RefSeq" id="WP_148581059.1">
    <property type="nucleotide sequence ID" value="NZ_SDKK01000026.1"/>
</dbReference>
<organism evidence="2 3">
    <name type="scientific">Zoogloea oleivorans</name>
    <dbReference type="NCBI Taxonomy" id="1552750"/>
    <lineage>
        <taxon>Bacteria</taxon>
        <taxon>Pseudomonadati</taxon>
        <taxon>Pseudomonadota</taxon>
        <taxon>Betaproteobacteria</taxon>
        <taxon>Rhodocyclales</taxon>
        <taxon>Zoogloeaceae</taxon>
        <taxon>Zoogloea</taxon>
    </lineage>
</organism>
<keyword evidence="3" id="KW-1185">Reference proteome</keyword>
<name>A0A6C2CHV0_9RHOO</name>
<dbReference type="Gene3D" id="2.50.20.10">
    <property type="entry name" value="Lipoprotein localisation LolA/LolB/LppX"/>
    <property type="match status" value="1"/>
</dbReference>
<feature type="signal peptide" evidence="1">
    <location>
        <begin position="1"/>
        <end position="23"/>
    </location>
</feature>
<dbReference type="Proteomes" id="UP000389128">
    <property type="component" value="Unassembled WGS sequence"/>
</dbReference>
<evidence type="ECO:0000313" key="2">
    <source>
        <dbReference type="EMBL" id="TYC53577.1"/>
    </source>
</evidence>
<dbReference type="InterPro" id="IPR010752">
    <property type="entry name" value="DUF1329"/>
</dbReference>
<reference evidence="2 3" key="1">
    <citation type="submission" date="2019-01" db="EMBL/GenBank/DDBJ databases">
        <title>Zoogloea oleivorans genome sequencing and assembly.</title>
        <authorList>
            <person name="Tancsics A."/>
            <person name="Farkas M."/>
            <person name="Kriszt B."/>
            <person name="Maroti G."/>
            <person name="Horvath B."/>
        </authorList>
    </citation>
    <scope>NUCLEOTIDE SEQUENCE [LARGE SCALE GENOMIC DNA]</scope>
    <source>
        <strain evidence="2 3">Buc</strain>
    </source>
</reference>
<accession>A0A6C2CHV0</accession>
<dbReference type="EMBL" id="SDKK01000026">
    <property type="protein sequence ID" value="TYC53577.1"/>
    <property type="molecule type" value="Genomic_DNA"/>
</dbReference>
<dbReference type="Pfam" id="PF07044">
    <property type="entry name" value="DUF1329"/>
    <property type="match status" value="1"/>
</dbReference>
<feature type="chain" id="PRO_5025454395" evidence="1">
    <location>
        <begin position="24"/>
        <end position="458"/>
    </location>
</feature>
<proteinExistence type="predicted"/>
<comment type="caution">
    <text evidence="2">The sequence shown here is derived from an EMBL/GenBank/DDBJ whole genome shotgun (WGS) entry which is preliminary data.</text>
</comment>
<keyword evidence="1" id="KW-0732">Signal</keyword>
<dbReference type="AlphaFoldDB" id="A0A6C2CHV0"/>
<sequence>MKSNIRSLVALAVASTISLPVLAAATAEEAKLLGTTLLPWGAEKAGNKDGTIPAYTGPIKPPVSFDPKNPKVRPDPFADEKVLFSIDAKNMDKYAGKLAEGTKAMMKKYPGYRIDVYPTHRTVNYPKFYLDNSVKNATACKTINDGLQLEGCYAGIPFPVPKTGNEVMWNRLFKYDGYALMSEGMTGTVVDTQGNNTTTGIATMYIQYPIFDPKRTTPISADEPYEKIRVDYHDPARKAGEKLVVHDSVDMVNVGRRAWSYLPGQRRVKLSPDIAYDTPSPTGGGAGTVDEAAVFYGALDRYNFKLVGKKEMYIPYNTYKARDPKQCANAVAFKTKNFMNPDCVRWELHRVWVVEAILKDGKRHVYPKRTIYWDEDMPGIGIAEGYDSAGQIYRVTHSLPISLYETQAHSTDEWVTSDLATGNYARQQNVTDSGGWVITEAKPNNFFSSEALAGGGIR</sequence>
<gene>
    <name evidence="2" type="ORF">ETQ85_21165</name>
</gene>